<evidence type="ECO:0000259" key="2">
    <source>
        <dbReference type="Pfam" id="PF06375"/>
    </source>
</evidence>
<feature type="region of interest" description="Disordered" evidence="1">
    <location>
        <begin position="1"/>
        <end position="57"/>
    </location>
</feature>
<dbReference type="EMBL" id="UYRT01102927">
    <property type="protein sequence ID" value="VDN43483.1"/>
    <property type="molecule type" value="Genomic_DNA"/>
</dbReference>
<name>A0A3P7P0D0_9BILA</name>
<feature type="compositionally biased region" description="Basic and acidic residues" evidence="1">
    <location>
        <begin position="34"/>
        <end position="43"/>
    </location>
</feature>
<gene>
    <name evidence="3" type="ORF">GPUH_LOCUS24898</name>
</gene>
<protein>
    <recommendedName>
        <fullName evidence="2">AP-3 complex subunit delta domain-containing protein</fullName>
    </recommendedName>
</protein>
<dbReference type="InterPro" id="IPR010474">
    <property type="entry name" value="AP3D_dom_metazoa"/>
</dbReference>
<accession>A0A3P7P0D0</accession>
<dbReference type="Proteomes" id="UP000271098">
    <property type="component" value="Unassembled WGS sequence"/>
</dbReference>
<reference evidence="3 4" key="1">
    <citation type="submission" date="2018-11" db="EMBL/GenBank/DDBJ databases">
        <authorList>
            <consortium name="Pathogen Informatics"/>
        </authorList>
    </citation>
    <scope>NUCLEOTIDE SEQUENCE [LARGE SCALE GENOMIC DNA]</scope>
</reference>
<dbReference type="AlphaFoldDB" id="A0A3P7P0D0"/>
<proteinExistence type="predicted"/>
<sequence>MQKRLKRRQAEIENNPYYMKGEIKSSQAKRATRPIRDSVEKSETTPVDLQSPLEIPG</sequence>
<evidence type="ECO:0000256" key="1">
    <source>
        <dbReference type="SAM" id="MobiDB-lite"/>
    </source>
</evidence>
<keyword evidence="4" id="KW-1185">Reference proteome</keyword>
<evidence type="ECO:0000313" key="3">
    <source>
        <dbReference type="EMBL" id="VDN43483.1"/>
    </source>
</evidence>
<dbReference type="GO" id="GO:0015031">
    <property type="term" value="P:protein transport"/>
    <property type="evidence" value="ECO:0007669"/>
    <property type="project" value="InterPro"/>
</dbReference>
<dbReference type="Pfam" id="PF06375">
    <property type="entry name" value="AP3D1"/>
    <property type="match status" value="1"/>
</dbReference>
<dbReference type="GO" id="GO:0030123">
    <property type="term" value="C:AP-3 adaptor complex"/>
    <property type="evidence" value="ECO:0007669"/>
    <property type="project" value="InterPro"/>
</dbReference>
<feature type="domain" description="AP-3 complex subunit delta" evidence="2">
    <location>
        <begin position="1"/>
        <end position="57"/>
    </location>
</feature>
<evidence type="ECO:0000313" key="4">
    <source>
        <dbReference type="Proteomes" id="UP000271098"/>
    </source>
</evidence>
<organism evidence="3 4">
    <name type="scientific">Gongylonema pulchrum</name>
    <dbReference type="NCBI Taxonomy" id="637853"/>
    <lineage>
        <taxon>Eukaryota</taxon>
        <taxon>Metazoa</taxon>
        <taxon>Ecdysozoa</taxon>
        <taxon>Nematoda</taxon>
        <taxon>Chromadorea</taxon>
        <taxon>Rhabditida</taxon>
        <taxon>Spirurina</taxon>
        <taxon>Spiruromorpha</taxon>
        <taxon>Spiruroidea</taxon>
        <taxon>Gongylonematidae</taxon>
        <taxon>Gongylonema</taxon>
    </lineage>
</organism>